<dbReference type="InterPro" id="IPR007831">
    <property type="entry name" value="T2SS_GspE_N"/>
</dbReference>
<name>A0A1L3GR17_9BACT</name>
<dbReference type="PROSITE" id="PS50110">
    <property type="entry name" value="RESPONSE_REGULATORY"/>
    <property type="match status" value="1"/>
</dbReference>
<dbReference type="PANTHER" id="PTHR44591:SF23">
    <property type="entry name" value="CHEY SUBFAMILY"/>
    <property type="match status" value="1"/>
</dbReference>
<dbReference type="Pfam" id="PF00072">
    <property type="entry name" value="Response_reg"/>
    <property type="match status" value="1"/>
</dbReference>
<proteinExistence type="predicted"/>
<dbReference type="PANTHER" id="PTHR44591">
    <property type="entry name" value="STRESS RESPONSE REGULATOR PROTEIN 1"/>
    <property type="match status" value="1"/>
</dbReference>
<dbReference type="Gene3D" id="3.40.50.2300">
    <property type="match status" value="1"/>
</dbReference>
<evidence type="ECO:0000259" key="3">
    <source>
        <dbReference type="PROSITE" id="PS50110"/>
    </source>
</evidence>
<accession>A0A1L3GR17</accession>
<dbReference type="InterPro" id="IPR037257">
    <property type="entry name" value="T2SS_E_N_sf"/>
</dbReference>
<evidence type="ECO:0000313" key="4">
    <source>
        <dbReference type="EMBL" id="APG28367.1"/>
    </source>
</evidence>
<dbReference type="OrthoDB" id="5394048at2"/>
<dbReference type="Proteomes" id="UP000182517">
    <property type="component" value="Chromosome"/>
</dbReference>
<keyword evidence="1" id="KW-0597">Phosphoprotein</keyword>
<evidence type="ECO:0000313" key="5">
    <source>
        <dbReference type="Proteomes" id="UP000182517"/>
    </source>
</evidence>
<dbReference type="SUPFAM" id="SSF160246">
    <property type="entry name" value="EspE N-terminal domain-like"/>
    <property type="match status" value="1"/>
</dbReference>
<dbReference type="Pfam" id="PF05157">
    <property type="entry name" value="MshEN"/>
    <property type="match status" value="1"/>
</dbReference>
<feature type="domain" description="Response regulatory" evidence="3">
    <location>
        <begin position="155"/>
        <end position="271"/>
    </location>
</feature>
<keyword evidence="5" id="KW-1185">Reference proteome</keyword>
<protein>
    <recommendedName>
        <fullName evidence="3">Response regulatory domain-containing protein</fullName>
    </recommendedName>
</protein>
<sequence>MQIRKRFGEILVEAGVITDSVLKTALQAQKKSGLALGRILEDMGAISDWDIACILARQFNLSAIQTISAPVIPENLQQVIDCDMAIKKNIFPIELKDGLLKLAISNPLDFDTLDKIAFKTTLRIEPVLATPTEIFKAIKRYYMHEEPTKASAPNKVLIIDENDLYRGIVCANLRNAGYQPFFATSTMAAVKLAMQENPHLILLSTTGNTAHAKKLIQNLQNNVVTQSRPVIALAAISSPEEEAALLSMGFFDVVFKPVNYVRLLARIERTIRFFYHEQIPHR</sequence>
<reference evidence="4 5" key="1">
    <citation type="journal article" date="2017" name="Genome Announc.">
        <title>Complete Genome Sequences of Two Acetylene-Fermenting Pelobacter acetylenicus Strains.</title>
        <authorList>
            <person name="Sutton J.M."/>
            <person name="Baesman S.M."/>
            <person name="Fierst J.L."/>
            <person name="Poret-Peterson A.T."/>
            <person name="Oremland R.S."/>
            <person name="Dunlap D.S."/>
            <person name="Akob D.M."/>
        </authorList>
    </citation>
    <scope>NUCLEOTIDE SEQUENCE [LARGE SCALE GENOMIC DNA]</scope>
    <source>
        <strain evidence="4 5">SFB93</strain>
    </source>
</reference>
<dbReference type="AlphaFoldDB" id="A0A1L3GR17"/>
<dbReference type="SUPFAM" id="SSF52172">
    <property type="entry name" value="CheY-like"/>
    <property type="match status" value="1"/>
</dbReference>
<comment type="caution">
    <text evidence="2">Lacks conserved residue(s) required for the propagation of feature annotation.</text>
</comment>
<dbReference type="KEGG" id="pef:A7E78_11205"/>
<dbReference type="EMBL" id="CP015519">
    <property type="protein sequence ID" value="APG28367.1"/>
    <property type="molecule type" value="Genomic_DNA"/>
</dbReference>
<dbReference type="SMART" id="SM00448">
    <property type="entry name" value="REC"/>
    <property type="match status" value="1"/>
</dbReference>
<gene>
    <name evidence="4" type="ORF">A7E78_11205</name>
</gene>
<dbReference type="Gene3D" id="3.30.300.160">
    <property type="entry name" value="Type II secretion system, protein E, N-terminal domain"/>
    <property type="match status" value="1"/>
</dbReference>
<dbReference type="RefSeq" id="WP_072284397.1">
    <property type="nucleotide sequence ID" value="NZ_CP015519.1"/>
</dbReference>
<dbReference type="InterPro" id="IPR050595">
    <property type="entry name" value="Bact_response_regulator"/>
</dbReference>
<dbReference type="STRING" id="1842532.A7E78_11205"/>
<evidence type="ECO:0000256" key="1">
    <source>
        <dbReference type="ARBA" id="ARBA00022553"/>
    </source>
</evidence>
<organism evidence="4 5">
    <name type="scientific">Syntrophotalea acetylenivorans</name>
    <dbReference type="NCBI Taxonomy" id="1842532"/>
    <lineage>
        <taxon>Bacteria</taxon>
        <taxon>Pseudomonadati</taxon>
        <taxon>Thermodesulfobacteriota</taxon>
        <taxon>Desulfuromonadia</taxon>
        <taxon>Desulfuromonadales</taxon>
        <taxon>Syntrophotaleaceae</taxon>
        <taxon>Syntrophotalea</taxon>
    </lineage>
</organism>
<evidence type="ECO:0000256" key="2">
    <source>
        <dbReference type="PROSITE-ProRule" id="PRU00169"/>
    </source>
</evidence>
<dbReference type="InterPro" id="IPR001789">
    <property type="entry name" value="Sig_transdc_resp-reg_receiver"/>
</dbReference>
<dbReference type="InterPro" id="IPR011006">
    <property type="entry name" value="CheY-like_superfamily"/>
</dbReference>
<dbReference type="GO" id="GO:0000160">
    <property type="term" value="P:phosphorelay signal transduction system"/>
    <property type="evidence" value="ECO:0007669"/>
    <property type="project" value="InterPro"/>
</dbReference>